<dbReference type="InterPro" id="IPR028259">
    <property type="entry name" value="AP2-like_int_N"/>
</dbReference>
<dbReference type="InterPro" id="IPR011010">
    <property type="entry name" value="DNA_brk_join_enz"/>
</dbReference>
<dbReference type="InterPro" id="IPR013762">
    <property type="entry name" value="Integrase-like_cat_sf"/>
</dbReference>
<comment type="similarity">
    <text evidence="2">Belongs to the 'phage' integrase family.</text>
</comment>
<dbReference type="CDD" id="cd01189">
    <property type="entry name" value="INT_ICEBs1_C_like"/>
    <property type="match status" value="1"/>
</dbReference>
<dbReference type="Proteomes" id="UP001144612">
    <property type="component" value="Unassembled WGS sequence"/>
</dbReference>
<evidence type="ECO:0000256" key="5">
    <source>
        <dbReference type="ARBA" id="ARBA00023172"/>
    </source>
</evidence>
<feature type="domain" description="Core-binding (CB)" evidence="8">
    <location>
        <begin position="62"/>
        <end position="145"/>
    </location>
</feature>
<protein>
    <submittedName>
        <fullName evidence="9">Site-specific integrase</fullName>
    </submittedName>
</protein>
<dbReference type="InterPro" id="IPR050090">
    <property type="entry name" value="Tyrosine_recombinase_XerCD"/>
</dbReference>
<keyword evidence="5" id="KW-0233">DNA recombination</keyword>
<keyword evidence="10" id="KW-1185">Reference proteome</keyword>
<dbReference type="InterPro" id="IPR004107">
    <property type="entry name" value="Integrase_SAM-like_N"/>
</dbReference>
<evidence type="ECO:0000256" key="1">
    <source>
        <dbReference type="ARBA" id="ARBA00003283"/>
    </source>
</evidence>
<accession>A0ABT4D942</accession>
<dbReference type="RefSeq" id="WP_268061243.1">
    <property type="nucleotide sequence ID" value="NZ_JAPQFJ010000008.1"/>
</dbReference>
<keyword evidence="3" id="KW-0229">DNA integration</keyword>
<reference evidence="9" key="1">
    <citation type="submission" date="2022-12" db="EMBL/GenBank/DDBJ databases">
        <title>Clostridium sp. nov., isolated from industrial wastewater.</title>
        <authorList>
            <person name="Jiayan W."/>
        </authorList>
    </citation>
    <scope>NUCLEOTIDE SEQUENCE</scope>
    <source>
        <strain evidence="9">ZC22-4</strain>
    </source>
</reference>
<dbReference type="Pfam" id="PF14657">
    <property type="entry name" value="Arm-DNA-bind_4"/>
    <property type="match status" value="1"/>
</dbReference>
<dbReference type="Pfam" id="PF14659">
    <property type="entry name" value="Phage_int_SAM_3"/>
    <property type="match status" value="1"/>
</dbReference>
<dbReference type="PANTHER" id="PTHR30349">
    <property type="entry name" value="PHAGE INTEGRASE-RELATED"/>
    <property type="match status" value="1"/>
</dbReference>
<dbReference type="PANTHER" id="PTHR30349:SF64">
    <property type="entry name" value="PROPHAGE INTEGRASE INTD-RELATED"/>
    <property type="match status" value="1"/>
</dbReference>
<dbReference type="EMBL" id="JAPQFJ010000008">
    <property type="protein sequence ID" value="MCY6958828.1"/>
    <property type="molecule type" value="Genomic_DNA"/>
</dbReference>
<gene>
    <name evidence="9" type="ORF">OW729_09460</name>
</gene>
<evidence type="ECO:0000256" key="2">
    <source>
        <dbReference type="ARBA" id="ARBA00008857"/>
    </source>
</evidence>
<sequence>MKGTVRKEGSTWSYFVYVGIDENNKKKYKRKRGFKTKKECEAALAETITQIEKGTILANDKMTTKEYMQYWMETYPKNNCSPSTYKRYEFFIRDITKYIGKYKLSKLNPMIIQKFYEKLISDRKISNNTVIKTHRMLHLSLKHAQQWQLIHTNPCDLVTPPKSTKKEMKYWQPDEINFYLETIDKTEFLYAPILLAIHTGLRVGELCALKWEDIDFINGTMRVNKTLQRINGKLSLKEPKTKNSSRIVTLLNTTITFLNGLKKEALQRKLKYGINLDYVLCWADGRPIDPHYISQHFPKLLEKYNLPKIRFHDLRHTHATLLLKLGTNPKVISERLGHSTVSFTLDTYSHVNTDMQRNEVSKAENFL</sequence>
<comment type="caution">
    <text evidence="9">The sequence shown here is derived from an EMBL/GenBank/DDBJ whole genome shotgun (WGS) entry which is preliminary data.</text>
</comment>
<dbReference type="InterPro" id="IPR010998">
    <property type="entry name" value="Integrase_recombinase_N"/>
</dbReference>
<name>A0ABT4D942_9CLOT</name>
<evidence type="ECO:0000259" key="8">
    <source>
        <dbReference type="PROSITE" id="PS51900"/>
    </source>
</evidence>
<dbReference type="PROSITE" id="PS51898">
    <property type="entry name" value="TYR_RECOMBINASE"/>
    <property type="match status" value="1"/>
</dbReference>
<evidence type="ECO:0000256" key="4">
    <source>
        <dbReference type="ARBA" id="ARBA00023125"/>
    </source>
</evidence>
<dbReference type="Pfam" id="PF00589">
    <property type="entry name" value="Phage_integrase"/>
    <property type="match status" value="1"/>
</dbReference>
<comment type="function">
    <text evidence="1">Site-specific tyrosine recombinase, which acts by catalyzing the cutting and rejoining of the recombining DNA molecules.</text>
</comment>
<evidence type="ECO:0000313" key="10">
    <source>
        <dbReference type="Proteomes" id="UP001144612"/>
    </source>
</evidence>
<dbReference type="InterPro" id="IPR002104">
    <property type="entry name" value="Integrase_catalytic"/>
</dbReference>
<evidence type="ECO:0000259" key="7">
    <source>
        <dbReference type="PROSITE" id="PS51898"/>
    </source>
</evidence>
<feature type="domain" description="Tyr recombinase" evidence="7">
    <location>
        <begin position="166"/>
        <end position="361"/>
    </location>
</feature>
<dbReference type="Gene3D" id="1.10.150.130">
    <property type="match status" value="1"/>
</dbReference>
<evidence type="ECO:0000256" key="3">
    <source>
        <dbReference type="ARBA" id="ARBA00022908"/>
    </source>
</evidence>
<organism evidence="9 10">
    <name type="scientific">Clostridium brassicae</name>
    <dbReference type="NCBI Taxonomy" id="2999072"/>
    <lineage>
        <taxon>Bacteria</taxon>
        <taxon>Bacillati</taxon>
        <taxon>Bacillota</taxon>
        <taxon>Clostridia</taxon>
        <taxon>Eubacteriales</taxon>
        <taxon>Clostridiaceae</taxon>
        <taxon>Clostridium</taxon>
    </lineage>
</organism>
<dbReference type="PROSITE" id="PS51900">
    <property type="entry name" value="CB"/>
    <property type="match status" value="1"/>
</dbReference>
<keyword evidence="4 6" id="KW-0238">DNA-binding</keyword>
<dbReference type="SUPFAM" id="SSF56349">
    <property type="entry name" value="DNA breaking-rejoining enzymes"/>
    <property type="match status" value="1"/>
</dbReference>
<evidence type="ECO:0000256" key="6">
    <source>
        <dbReference type="PROSITE-ProRule" id="PRU01248"/>
    </source>
</evidence>
<evidence type="ECO:0000313" key="9">
    <source>
        <dbReference type="EMBL" id="MCY6958828.1"/>
    </source>
</evidence>
<dbReference type="InterPro" id="IPR044068">
    <property type="entry name" value="CB"/>
</dbReference>
<dbReference type="Gene3D" id="1.10.443.10">
    <property type="entry name" value="Intergrase catalytic core"/>
    <property type="match status" value="1"/>
</dbReference>
<proteinExistence type="inferred from homology"/>